<evidence type="ECO:0000256" key="1">
    <source>
        <dbReference type="SAM" id="Phobius"/>
    </source>
</evidence>
<dbReference type="RefSeq" id="WP_213167377.1">
    <property type="nucleotide sequence ID" value="NZ_CP058559.1"/>
</dbReference>
<proteinExistence type="predicted"/>
<evidence type="ECO:0000313" key="3">
    <source>
        <dbReference type="Proteomes" id="UP000516160"/>
    </source>
</evidence>
<feature type="transmembrane region" description="Helical" evidence="1">
    <location>
        <begin position="190"/>
        <end position="208"/>
    </location>
</feature>
<keyword evidence="1" id="KW-0812">Transmembrane</keyword>
<evidence type="ECO:0000313" key="2">
    <source>
        <dbReference type="EMBL" id="QNO13710.1"/>
    </source>
</evidence>
<keyword evidence="3" id="KW-1185">Reference proteome</keyword>
<keyword evidence="1" id="KW-1133">Transmembrane helix</keyword>
<dbReference type="KEGG" id="acae:HYG86_02525"/>
<sequence length="212" mass="24040">MGRNNRKDFLLLSLVGIIILSLLGIKLISDRAFQPRQGDVAYYTVFQDEFVKVDIIYSDKNRISDDGTTFVSRKGQYSNDILLVVENLRKDGLIFTPTPNVTIVNSQGNIVSNLNPYIKVAGIANSEDSTYISLTNPVPDYSAKTGKFSYVIDLQYQYIFYDRVNNTEQISITIQTEVINPNIVVTIFRLGLKAIPYIITIILTIVIFKRRK</sequence>
<gene>
    <name evidence="2" type="ORF">HYG86_02525</name>
</gene>
<name>A0A7G9W4U8_ALKCA</name>
<reference evidence="2 3" key="1">
    <citation type="submission" date="2020-07" db="EMBL/GenBank/DDBJ databases">
        <title>Alkalicella. sp. LB2 genome.</title>
        <authorList>
            <person name="Postec A."/>
            <person name="Quemeneur M."/>
        </authorList>
    </citation>
    <scope>NUCLEOTIDE SEQUENCE [LARGE SCALE GENOMIC DNA]</scope>
    <source>
        <strain evidence="2 3">LB2</strain>
    </source>
</reference>
<organism evidence="2 3">
    <name type="scientific">Alkalicella caledoniensis</name>
    <dbReference type="NCBI Taxonomy" id="2731377"/>
    <lineage>
        <taxon>Bacteria</taxon>
        <taxon>Bacillati</taxon>
        <taxon>Bacillota</taxon>
        <taxon>Clostridia</taxon>
        <taxon>Eubacteriales</taxon>
        <taxon>Proteinivoracaceae</taxon>
        <taxon>Alkalicella</taxon>
    </lineage>
</organism>
<dbReference type="AlphaFoldDB" id="A0A7G9W4U8"/>
<keyword evidence="1" id="KW-0472">Membrane</keyword>
<accession>A0A7G9W4U8</accession>
<dbReference type="EMBL" id="CP058559">
    <property type="protein sequence ID" value="QNO13710.1"/>
    <property type="molecule type" value="Genomic_DNA"/>
</dbReference>
<protein>
    <submittedName>
        <fullName evidence="2">Uncharacterized protein</fullName>
    </submittedName>
</protein>
<dbReference type="Proteomes" id="UP000516160">
    <property type="component" value="Chromosome"/>
</dbReference>